<evidence type="ECO:0000259" key="5">
    <source>
        <dbReference type="PROSITE" id="PS50203"/>
    </source>
</evidence>
<feature type="non-terminal residue" evidence="6">
    <location>
        <position position="401"/>
    </location>
</feature>
<dbReference type="PRINTS" id="PR00704">
    <property type="entry name" value="CALPAIN"/>
</dbReference>
<dbReference type="InterPro" id="IPR022682">
    <property type="entry name" value="Calpain_domain_III"/>
</dbReference>
<evidence type="ECO:0000313" key="6">
    <source>
        <dbReference type="EMBL" id="CAF1501223.1"/>
    </source>
</evidence>
<accession>A0A815THY1</accession>
<dbReference type="GO" id="GO:0006508">
    <property type="term" value="P:proteolysis"/>
    <property type="evidence" value="ECO:0007669"/>
    <property type="project" value="InterPro"/>
</dbReference>
<organism evidence="6 7">
    <name type="scientific">Adineta steineri</name>
    <dbReference type="NCBI Taxonomy" id="433720"/>
    <lineage>
        <taxon>Eukaryota</taxon>
        <taxon>Metazoa</taxon>
        <taxon>Spiralia</taxon>
        <taxon>Gnathifera</taxon>
        <taxon>Rotifera</taxon>
        <taxon>Eurotatoria</taxon>
        <taxon>Bdelloidea</taxon>
        <taxon>Adinetida</taxon>
        <taxon>Adinetidae</taxon>
        <taxon>Adineta</taxon>
    </lineage>
</organism>
<evidence type="ECO:0000256" key="3">
    <source>
        <dbReference type="PROSITE-ProRule" id="PRU00239"/>
    </source>
</evidence>
<dbReference type="Pfam" id="PF01067">
    <property type="entry name" value="Calpain_III"/>
    <property type="match status" value="1"/>
</dbReference>
<dbReference type="PANTHER" id="PTHR10183">
    <property type="entry name" value="CALPAIN"/>
    <property type="match status" value="1"/>
</dbReference>
<dbReference type="InterPro" id="IPR022683">
    <property type="entry name" value="Calpain_III"/>
</dbReference>
<dbReference type="FunFam" id="3.90.70.10:FF:000114">
    <property type="entry name" value="Calpain a"/>
    <property type="match status" value="1"/>
</dbReference>
<comment type="similarity">
    <text evidence="1">Belongs to the peptidase C2 family.</text>
</comment>
<evidence type="ECO:0000256" key="4">
    <source>
        <dbReference type="SAM" id="MobiDB-lite"/>
    </source>
</evidence>
<evidence type="ECO:0000256" key="1">
    <source>
        <dbReference type="ARBA" id="ARBA00007623"/>
    </source>
</evidence>
<dbReference type="SMART" id="SM00720">
    <property type="entry name" value="calpain_III"/>
    <property type="match status" value="1"/>
</dbReference>
<feature type="active site" evidence="2">
    <location>
        <position position="82"/>
    </location>
</feature>
<comment type="caution">
    <text evidence="6">The sequence shown here is derived from an EMBL/GenBank/DDBJ whole genome shotgun (WGS) entry which is preliminary data.</text>
</comment>
<dbReference type="SUPFAM" id="SSF54001">
    <property type="entry name" value="Cysteine proteinases"/>
    <property type="match status" value="1"/>
</dbReference>
<dbReference type="SMART" id="SM00230">
    <property type="entry name" value="CysPc"/>
    <property type="match status" value="1"/>
</dbReference>
<reference evidence="6" key="1">
    <citation type="submission" date="2021-02" db="EMBL/GenBank/DDBJ databases">
        <authorList>
            <person name="Nowell W R."/>
        </authorList>
    </citation>
    <scope>NUCLEOTIDE SEQUENCE</scope>
</reference>
<name>A0A815THY1_9BILA</name>
<evidence type="ECO:0000313" key="7">
    <source>
        <dbReference type="Proteomes" id="UP000663860"/>
    </source>
</evidence>
<dbReference type="Proteomes" id="UP000663860">
    <property type="component" value="Unassembled WGS sequence"/>
</dbReference>
<dbReference type="Pfam" id="PF00648">
    <property type="entry name" value="Peptidase_C2"/>
    <property type="match status" value="1"/>
</dbReference>
<gene>
    <name evidence="6" type="ORF">IZO911_LOCUS45014</name>
</gene>
<dbReference type="InterPro" id="IPR022684">
    <property type="entry name" value="Calpain_cysteine_protease"/>
</dbReference>
<dbReference type="EMBL" id="CAJNOE010003277">
    <property type="protein sequence ID" value="CAF1501223.1"/>
    <property type="molecule type" value="Genomic_DNA"/>
</dbReference>
<dbReference type="GO" id="GO:0004198">
    <property type="term" value="F:calcium-dependent cysteine-type endopeptidase activity"/>
    <property type="evidence" value="ECO:0007669"/>
    <property type="project" value="InterPro"/>
</dbReference>
<dbReference type="AlphaFoldDB" id="A0A815THY1"/>
<dbReference type="InterPro" id="IPR038765">
    <property type="entry name" value="Papain-like_cys_pep_sf"/>
</dbReference>
<feature type="active site" evidence="2">
    <location>
        <position position="106"/>
    </location>
</feature>
<protein>
    <recommendedName>
        <fullName evidence="5">Calpain catalytic domain-containing protein</fullName>
    </recommendedName>
</protein>
<feature type="non-terminal residue" evidence="6">
    <location>
        <position position="1"/>
    </location>
</feature>
<feature type="region of interest" description="Disordered" evidence="4">
    <location>
        <begin position="359"/>
        <end position="385"/>
    </location>
</feature>
<proteinExistence type="inferred from homology"/>
<feature type="domain" description="Calpain catalytic" evidence="5">
    <location>
        <begin position="1"/>
        <end position="166"/>
    </location>
</feature>
<dbReference type="InterPro" id="IPR036213">
    <property type="entry name" value="Calpain_III_sf"/>
</dbReference>
<evidence type="ECO:0000256" key="2">
    <source>
        <dbReference type="PIRSR" id="PIRSR622684-1"/>
    </source>
</evidence>
<dbReference type="Gene3D" id="3.90.70.10">
    <property type="entry name" value="Cysteine proteinases"/>
    <property type="match status" value="1"/>
</dbReference>
<dbReference type="SUPFAM" id="SSF49758">
    <property type="entry name" value="Calpain large subunit, middle domain (domain III)"/>
    <property type="match status" value="1"/>
</dbReference>
<dbReference type="PROSITE" id="PS50203">
    <property type="entry name" value="CALPAIN_CAT"/>
    <property type="match status" value="1"/>
</dbReference>
<dbReference type="InterPro" id="IPR001300">
    <property type="entry name" value="Peptidase_C2_calpain_cat"/>
</dbReference>
<dbReference type="Gene3D" id="2.60.120.380">
    <property type="match status" value="1"/>
</dbReference>
<comment type="caution">
    <text evidence="3">Lacks conserved residue(s) required for the propagation of feature annotation.</text>
</comment>
<dbReference type="PANTHER" id="PTHR10183:SF433">
    <property type="entry name" value="CALPAIN-A-RELATED"/>
    <property type="match status" value="1"/>
</dbReference>
<sequence length="401" mass="45718">VCGSYESMAGGQVTDALIDFTGGIDESTSLNPPSSSPDFKAEVKRILSQAIERKSTVGCGIYPTTDTSVEEYFTNMGLVTGHAYCVTQMKDLITPDGSITLVRCLNPWNNAIEWAGNWSDNSTLWDKVADEEKRKLKFYSLHDGEFWMSYDDFFNHFDVIQFCHRKPESLGLIGIAPTTKDKKELTWHEEIFHGKWKKGKSAGGSGLNGEPPEKYWTNTQYLIKLNFTDDDTEEKWCTMIIALMFKEERERRLNNEEPLPIAFDVYQIKNDTNIDTHIEKGEKFYMTDLDYVGNSEEHTPNRSVCKRFTVHPGAYIIIPNTLSYNDGGKYFLRVFTEKGADQTVTKKLKINKTNLTELEIKRPHIQTNSEPADTSDSSDEEKDDVTKDTNVVKILSFCFVF</sequence>
<dbReference type="GO" id="GO:0005737">
    <property type="term" value="C:cytoplasm"/>
    <property type="evidence" value="ECO:0007669"/>
    <property type="project" value="TreeGrafter"/>
</dbReference>